<name>A0AAV3XWZ7_9GAST</name>
<reference evidence="2 3" key="1">
    <citation type="journal article" date="2021" name="Elife">
        <title>Chloroplast acquisition without the gene transfer in kleptoplastic sea slugs, Plakobranchus ocellatus.</title>
        <authorList>
            <person name="Maeda T."/>
            <person name="Takahashi S."/>
            <person name="Yoshida T."/>
            <person name="Shimamura S."/>
            <person name="Takaki Y."/>
            <person name="Nagai Y."/>
            <person name="Toyoda A."/>
            <person name="Suzuki Y."/>
            <person name="Arimoto A."/>
            <person name="Ishii H."/>
            <person name="Satoh N."/>
            <person name="Nishiyama T."/>
            <person name="Hasebe M."/>
            <person name="Maruyama T."/>
            <person name="Minagawa J."/>
            <person name="Obokata J."/>
            <person name="Shigenobu S."/>
        </authorList>
    </citation>
    <scope>NUCLEOTIDE SEQUENCE [LARGE SCALE GENOMIC DNA]</scope>
</reference>
<dbReference type="Proteomes" id="UP000735302">
    <property type="component" value="Unassembled WGS sequence"/>
</dbReference>
<protein>
    <submittedName>
        <fullName evidence="2">Uncharacterized protein</fullName>
    </submittedName>
</protein>
<keyword evidence="3" id="KW-1185">Reference proteome</keyword>
<evidence type="ECO:0000313" key="3">
    <source>
        <dbReference type="Proteomes" id="UP000735302"/>
    </source>
</evidence>
<dbReference type="EMBL" id="BLXT01000154">
    <property type="protein sequence ID" value="GFN74666.1"/>
    <property type="molecule type" value="Genomic_DNA"/>
</dbReference>
<dbReference type="AlphaFoldDB" id="A0AAV3XWZ7"/>
<accession>A0AAV3XWZ7</accession>
<proteinExistence type="predicted"/>
<organism evidence="2 3">
    <name type="scientific">Plakobranchus ocellatus</name>
    <dbReference type="NCBI Taxonomy" id="259542"/>
    <lineage>
        <taxon>Eukaryota</taxon>
        <taxon>Metazoa</taxon>
        <taxon>Spiralia</taxon>
        <taxon>Lophotrochozoa</taxon>
        <taxon>Mollusca</taxon>
        <taxon>Gastropoda</taxon>
        <taxon>Heterobranchia</taxon>
        <taxon>Euthyneura</taxon>
        <taxon>Panpulmonata</taxon>
        <taxon>Sacoglossa</taxon>
        <taxon>Placobranchoidea</taxon>
        <taxon>Plakobranchidae</taxon>
        <taxon>Plakobranchus</taxon>
    </lineage>
</organism>
<sequence>MAAPFPLSDRASDVRPGCKTHTTSRARLARLNLNQVQRKIMSFDPLQQKDEVDPEVATFIQMESQKAELQAQDKEMYLKECPTIINIFTKTNLYEFTGVSMSKTIRKDK</sequence>
<comment type="caution">
    <text evidence="2">The sequence shown here is derived from an EMBL/GenBank/DDBJ whole genome shotgun (WGS) entry which is preliminary data.</text>
</comment>
<gene>
    <name evidence="2" type="ORF">PoB_000117200</name>
</gene>
<evidence type="ECO:0000256" key="1">
    <source>
        <dbReference type="SAM" id="MobiDB-lite"/>
    </source>
</evidence>
<evidence type="ECO:0000313" key="2">
    <source>
        <dbReference type="EMBL" id="GFN74666.1"/>
    </source>
</evidence>
<feature type="region of interest" description="Disordered" evidence="1">
    <location>
        <begin position="1"/>
        <end position="21"/>
    </location>
</feature>